<feature type="transmembrane region" description="Helical" evidence="6">
    <location>
        <begin position="23"/>
        <end position="49"/>
    </location>
</feature>
<evidence type="ECO:0000256" key="2">
    <source>
        <dbReference type="ARBA" id="ARBA00022692"/>
    </source>
</evidence>
<feature type="region of interest" description="Disordered" evidence="5">
    <location>
        <begin position="386"/>
        <end position="429"/>
    </location>
</feature>
<dbReference type="GO" id="GO:0007189">
    <property type="term" value="P:adenylate cyclase-activating G protein-coupled receptor signaling pathway"/>
    <property type="evidence" value="ECO:0007669"/>
    <property type="project" value="TreeGrafter"/>
</dbReference>
<evidence type="ECO:0000256" key="5">
    <source>
        <dbReference type="SAM" id="MobiDB-lite"/>
    </source>
</evidence>
<reference evidence="7" key="1">
    <citation type="submission" date="2021-03" db="EMBL/GenBank/DDBJ databases">
        <title>Revisited historic fungal species revealed as producer of novel bioactive compounds through whole genome sequencing and comparative genomics.</title>
        <authorList>
            <person name="Vignolle G.A."/>
            <person name="Hochenegger N."/>
            <person name="Mach R.L."/>
            <person name="Mach-Aigner A.R."/>
            <person name="Javad Rahimi M."/>
            <person name="Salim K.A."/>
            <person name="Chan C.M."/>
            <person name="Lim L.B.L."/>
            <person name="Cai F."/>
            <person name="Druzhinina I.S."/>
            <person name="U'Ren J.M."/>
            <person name="Derntl C."/>
        </authorList>
    </citation>
    <scope>NUCLEOTIDE SEQUENCE</scope>
    <source>
        <strain evidence="7">TUCIM 5799</strain>
    </source>
</reference>
<dbReference type="GO" id="GO:0004930">
    <property type="term" value="F:G protein-coupled receptor activity"/>
    <property type="evidence" value="ECO:0007669"/>
    <property type="project" value="TreeGrafter"/>
</dbReference>
<name>A0A9P9WEG2_9PEZI</name>
<feature type="transmembrane region" description="Helical" evidence="6">
    <location>
        <begin position="237"/>
        <end position="257"/>
    </location>
</feature>
<feature type="region of interest" description="Disordered" evidence="5">
    <location>
        <begin position="263"/>
        <end position="282"/>
    </location>
</feature>
<dbReference type="GO" id="GO:0005886">
    <property type="term" value="C:plasma membrane"/>
    <property type="evidence" value="ECO:0007669"/>
    <property type="project" value="TreeGrafter"/>
</dbReference>
<feature type="region of interest" description="Disordered" evidence="5">
    <location>
        <begin position="457"/>
        <end position="480"/>
    </location>
</feature>
<dbReference type="Gene3D" id="1.20.1070.10">
    <property type="entry name" value="Rhodopsin 7-helix transmembrane proteins"/>
    <property type="match status" value="1"/>
</dbReference>
<dbReference type="PANTHER" id="PTHR23112">
    <property type="entry name" value="G PROTEIN-COUPLED RECEPTOR 157-RELATED"/>
    <property type="match status" value="1"/>
</dbReference>
<keyword evidence="8" id="KW-1185">Reference proteome</keyword>
<feature type="transmembrane region" description="Helical" evidence="6">
    <location>
        <begin position="291"/>
        <end position="308"/>
    </location>
</feature>
<evidence type="ECO:0000256" key="3">
    <source>
        <dbReference type="ARBA" id="ARBA00022989"/>
    </source>
</evidence>
<protein>
    <recommendedName>
        <fullName evidence="9">Glucose receptor Git3 N-terminal domain-containing protein</fullName>
    </recommendedName>
</protein>
<feature type="transmembrane region" description="Helical" evidence="6">
    <location>
        <begin position="181"/>
        <end position="203"/>
    </location>
</feature>
<dbReference type="PANTHER" id="PTHR23112:SF37">
    <property type="entry name" value="G PROTEIN-COUPLED RECEPTOR GPR1"/>
    <property type="match status" value="1"/>
</dbReference>
<evidence type="ECO:0000256" key="4">
    <source>
        <dbReference type="ARBA" id="ARBA00023136"/>
    </source>
</evidence>
<proteinExistence type="predicted"/>
<organism evidence="7 8">
    <name type="scientific">Neoarthrinium moseri</name>
    <dbReference type="NCBI Taxonomy" id="1658444"/>
    <lineage>
        <taxon>Eukaryota</taxon>
        <taxon>Fungi</taxon>
        <taxon>Dikarya</taxon>
        <taxon>Ascomycota</taxon>
        <taxon>Pezizomycotina</taxon>
        <taxon>Sordariomycetes</taxon>
        <taxon>Xylariomycetidae</taxon>
        <taxon>Amphisphaeriales</taxon>
        <taxon>Apiosporaceae</taxon>
        <taxon>Neoarthrinium</taxon>
    </lineage>
</organism>
<feature type="transmembrane region" description="Helical" evidence="6">
    <location>
        <begin position="320"/>
        <end position="343"/>
    </location>
</feature>
<keyword evidence="4 6" id="KW-0472">Membrane</keyword>
<gene>
    <name evidence="7" type="ORF">JX265_010366</name>
</gene>
<sequence>MASNLAPVSDTLVPLPETHRSGLIAVATFGFLSFIATSTLFLYLTYKLVRWHVDKSSRRSNEDHHATTTDLSLGLSQAHFGKFQSTTSQNATGEPQSRDGNLNQFLLLVYNLLFAEMHQSLAFLLNSSWVTSDGIFVGTSACWAQGWFISTGDLAASCFISAIAVHTFLIVIKGYRPPQWALYLTIACLWIFVYALGIIGILITQNGQAAGGLYVRAAAWCWMNVRYENLRLWLHYFWIFLSLFLTSGLYILIFFSLRRRGTPHLPSHSRAPSSSTARADASEIGGSRPGFLVYPLIYVLCTAPLALGRIATMSGRDVSVAYFCFAGSMIASNGWLDVLLFSWTRSTIIFTTSPDLGDAGLDTFTFIRTPPTRRYGNMVWVQGASGGSTNRSNDGSRDRRGWWKIGSTRGHHRTDRGSAGWTRRGSSSVSQESLRGAVANEIQLDTVTTVVVEIDSRNKEPAGSVDSTEKGIAPSLRSEL</sequence>
<keyword evidence="3 6" id="KW-1133">Transmembrane helix</keyword>
<comment type="subcellular location">
    <subcellularLocation>
        <location evidence="1">Membrane</location>
        <topology evidence="1">Multi-pass membrane protein</topology>
    </subcellularLocation>
</comment>
<evidence type="ECO:0008006" key="9">
    <source>
        <dbReference type="Google" id="ProtNLM"/>
    </source>
</evidence>
<dbReference type="Proteomes" id="UP000829685">
    <property type="component" value="Unassembled WGS sequence"/>
</dbReference>
<evidence type="ECO:0000313" key="7">
    <source>
        <dbReference type="EMBL" id="KAI1859363.1"/>
    </source>
</evidence>
<evidence type="ECO:0000256" key="1">
    <source>
        <dbReference type="ARBA" id="ARBA00004141"/>
    </source>
</evidence>
<dbReference type="EMBL" id="JAFIMR010000034">
    <property type="protein sequence ID" value="KAI1859363.1"/>
    <property type="molecule type" value="Genomic_DNA"/>
</dbReference>
<feature type="transmembrane region" description="Helical" evidence="6">
    <location>
        <begin position="145"/>
        <end position="169"/>
    </location>
</feature>
<dbReference type="AlphaFoldDB" id="A0A9P9WEG2"/>
<evidence type="ECO:0000313" key="8">
    <source>
        <dbReference type="Proteomes" id="UP000829685"/>
    </source>
</evidence>
<accession>A0A9P9WEG2</accession>
<keyword evidence="2 6" id="KW-0812">Transmembrane</keyword>
<evidence type="ECO:0000256" key="6">
    <source>
        <dbReference type="SAM" id="Phobius"/>
    </source>
</evidence>
<dbReference type="CDD" id="cd00637">
    <property type="entry name" value="7tm_classA_rhodopsin-like"/>
    <property type="match status" value="1"/>
</dbReference>
<dbReference type="SUPFAM" id="SSF81321">
    <property type="entry name" value="Family A G protein-coupled receptor-like"/>
    <property type="match status" value="1"/>
</dbReference>
<comment type="caution">
    <text evidence="7">The sequence shown here is derived from an EMBL/GenBank/DDBJ whole genome shotgun (WGS) entry which is preliminary data.</text>
</comment>